<feature type="region of interest" description="Disordered" evidence="2">
    <location>
        <begin position="525"/>
        <end position="550"/>
    </location>
</feature>
<sequence>MVLGLNLLTTECWKSQYELTLALYQEATEAAYLSDDFQRMEEFANQVKIHAQSVIDKVQVYRALVLGYANQQLLPEAIRNGLEILQDLEIVLPEQPTPADIGQELGVTQTAWEGQEIEALIDRPEMTDPSKQAAMDLLFDVIHPAYDSNPALFTLCALKMVQLSLQYGNTPLSAQGYASYGIVLCGVVFDIDSGYQFAKLALKLLDRFQVKKIKSAVFFLVFYFSIHWKEHLKETLPPFLEGYQAGLENGDLLFAAFNAYGYSSYYYWIGKELPFVEREMAKYSEAIARINQNLILSYQNRYWQVILNWMGQSENPCLLVGEAYNETALLPMMIETSDRYGIGDLHLHKFILSYSFGEYGQALENAAIAEQYLDAMIATPAVAEFYFYQSLTHLALYPDSPESEQQHILEKVAANQEKMHLWAKQAPMNYQHKYELVEAERARISHQLSDARNAYDRAITLAKEQEYLNEEALAYELAARFYLSTDNTHLARYYLQDAHYAYQRWGAIAKVQHLETRYPQLLNLQTPKTPGSTITQGTFSSTSTTGSSSGDSLDLTTVLKASQAISSEIKLDQLLAQLLNLAIENAGAQKGILILSDNNQLKIVAAKLPDTEVQILESLPLTTGNLVPPSIINYVTRTQENVILADATGEGIFTREPYILQQQPQSVLCAPIINQGKLIGILYLENNLATGAFTPERIELLQIISAQAAISLENAQLYRTLEDKVIERTAQLAAANNEISALNEMLKSDNLRMSAELDITRKLQQKMLPRPQELQQIPTLEIAGFMEPADEVGGDYYDVLNYDGRVKIGIGDVTGHGLESGMIMVMVQTAVRTLLANNETDVVKFLSTINRTIYDNVERMQSDKNLTLALLDYTDGILRISGQHEEILIVRANGDIERVDTVDLGFPIGLVMEVNDFITQTQVQLNPGDGAVLYTDGITESVNVANEQYGLERLCEVVSQNWHRSAKEIQQVTIHNVREFIGQQKVFDDITIVVLKQR</sequence>
<proteinExistence type="predicted"/>
<dbReference type="SMART" id="SM00331">
    <property type="entry name" value="PP2C_SIG"/>
    <property type="match status" value="1"/>
</dbReference>
<feature type="compositionally biased region" description="Low complexity" evidence="2">
    <location>
        <begin position="531"/>
        <end position="550"/>
    </location>
</feature>
<feature type="domain" description="PPM-type phosphatase" evidence="4">
    <location>
        <begin position="777"/>
        <end position="997"/>
    </location>
</feature>
<dbReference type="eggNOG" id="COG2208">
    <property type="taxonomic scope" value="Bacteria"/>
</dbReference>
<gene>
    <name evidence="5" type="ORF">Oscil6304_5219</name>
</gene>
<dbReference type="InParanoid" id="K9TQ80"/>
<evidence type="ECO:0000256" key="1">
    <source>
        <dbReference type="SAM" id="Coils"/>
    </source>
</evidence>
<evidence type="ECO:0000313" key="5">
    <source>
        <dbReference type="EMBL" id="AFY84710.1"/>
    </source>
</evidence>
<dbReference type="PATRIC" id="fig|56110.3.peg.6384"/>
<accession>K9TQ80</accession>
<evidence type="ECO:0000259" key="3">
    <source>
        <dbReference type="SMART" id="SM00065"/>
    </source>
</evidence>
<dbReference type="eggNOG" id="COG3899">
    <property type="taxonomic scope" value="Bacteria"/>
</dbReference>
<dbReference type="Proteomes" id="UP000010367">
    <property type="component" value="Chromosome"/>
</dbReference>
<protein>
    <submittedName>
        <fullName evidence="5">SpoIIE-like protein with GAF domain</fullName>
    </submittedName>
</protein>
<dbReference type="HOGENOM" id="CLU_300127_0_0_3"/>
<keyword evidence="1" id="KW-0175">Coiled coil</keyword>
<dbReference type="InterPro" id="IPR036457">
    <property type="entry name" value="PPM-type-like_dom_sf"/>
</dbReference>
<dbReference type="PANTHER" id="PTHR43642">
    <property type="entry name" value="HYBRID SIGNAL TRANSDUCTION HISTIDINE KINASE G"/>
    <property type="match status" value="1"/>
</dbReference>
<dbReference type="EMBL" id="CP003607">
    <property type="protein sequence ID" value="AFY84710.1"/>
    <property type="molecule type" value="Genomic_DNA"/>
</dbReference>
<dbReference type="Gene3D" id="3.60.40.10">
    <property type="entry name" value="PPM-type phosphatase domain"/>
    <property type="match status" value="1"/>
</dbReference>
<dbReference type="InterPro" id="IPR029016">
    <property type="entry name" value="GAF-like_dom_sf"/>
</dbReference>
<keyword evidence="6" id="KW-1185">Reference proteome</keyword>
<dbReference type="Pfam" id="PF01590">
    <property type="entry name" value="GAF"/>
    <property type="match status" value="1"/>
</dbReference>
<dbReference type="SMART" id="SM00065">
    <property type="entry name" value="GAF"/>
    <property type="match status" value="1"/>
</dbReference>
<dbReference type="STRING" id="56110.Oscil6304_5219"/>
<reference evidence="5 6" key="1">
    <citation type="submission" date="2012-06" db="EMBL/GenBank/DDBJ databases">
        <title>Finished chromosome of genome of Oscillatoria acuminata PCC 6304.</title>
        <authorList>
            <consortium name="US DOE Joint Genome Institute"/>
            <person name="Gugger M."/>
            <person name="Coursin T."/>
            <person name="Rippka R."/>
            <person name="Tandeau De Marsac N."/>
            <person name="Huntemann M."/>
            <person name="Wei C.-L."/>
            <person name="Han J."/>
            <person name="Detter J.C."/>
            <person name="Han C."/>
            <person name="Tapia R."/>
            <person name="Davenport K."/>
            <person name="Daligault H."/>
            <person name="Erkkila T."/>
            <person name="Gu W."/>
            <person name="Munk A.C.C."/>
            <person name="Teshima H."/>
            <person name="Xu Y."/>
            <person name="Chain P."/>
            <person name="Chen A."/>
            <person name="Krypides N."/>
            <person name="Mavromatis K."/>
            <person name="Markowitz V."/>
            <person name="Szeto E."/>
            <person name="Ivanova N."/>
            <person name="Mikhailova N."/>
            <person name="Ovchinnikova G."/>
            <person name="Pagani I."/>
            <person name="Pati A."/>
            <person name="Goodwin L."/>
            <person name="Peters L."/>
            <person name="Pitluck S."/>
            <person name="Woyke T."/>
            <person name="Kerfeld C."/>
        </authorList>
    </citation>
    <scope>NUCLEOTIDE SEQUENCE [LARGE SCALE GENOMIC DNA]</scope>
    <source>
        <strain evidence="5 6">PCC 6304</strain>
    </source>
</reference>
<dbReference type="InterPro" id="IPR053159">
    <property type="entry name" value="Hybrid_Histidine_Kinase"/>
</dbReference>
<evidence type="ECO:0000259" key="4">
    <source>
        <dbReference type="SMART" id="SM00331"/>
    </source>
</evidence>
<dbReference type="PANTHER" id="PTHR43642:SF1">
    <property type="entry name" value="HYBRID SIGNAL TRANSDUCTION HISTIDINE KINASE G"/>
    <property type="match status" value="1"/>
</dbReference>
<dbReference type="InterPro" id="IPR001932">
    <property type="entry name" value="PPM-type_phosphatase-like_dom"/>
</dbReference>
<organism evidence="5 6">
    <name type="scientific">Oscillatoria acuminata PCC 6304</name>
    <dbReference type="NCBI Taxonomy" id="56110"/>
    <lineage>
        <taxon>Bacteria</taxon>
        <taxon>Bacillati</taxon>
        <taxon>Cyanobacteriota</taxon>
        <taxon>Cyanophyceae</taxon>
        <taxon>Oscillatoriophycideae</taxon>
        <taxon>Oscillatoriales</taxon>
        <taxon>Oscillatoriaceae</taxon>
        <taxon>Oscillatoria</taxon>
    </lineage>
</organism>
<dbReference type="SUPFAM" id="SSF55781">
    <property type="entry name" value="GAF domain-like"/>
    <property type="match status" value="1"/>
</dbReference>
<feature type="domain" description="GAF" evidence="3">
    <location>
        <begin position="570"/>
        <end position="722"/>
    </location>
</feature>
<evidence type="ECO:0000256" key="2">
    <source>
        <dbReference type="SAM" id="MobiDB-lite"/>
    </source>
</evidence>
<name>K9TQ80_9CYAN</name>
<feature type="coiled-coil region" evidence="1">
    <location>
        <begin position="718"/>
        <end position="752"/>
    </location>
</feature>
<dbReference type="eggNOG" id="COG2205">
    <property type="taxonomic scope" value="Bacteria"/>
</dbReference>
<dbReference type="Gene3D" id="3.30.450.40">
    <property type="match status" value="1"/>
</dbReference>
<dbReference type="InterPro" id="IPR003018">
    <property type="entry name" value="GAF"/>
</dbReference>
<dbReference type="AlphaFoldDB" id="K9TQ80"/>
<dbReference type="KEGG" id="oac:Oscil6304_5219"/>
<dbReference type="Pfam" id="PF07228">
    <property type="entry name" value="SpoIIE"/>
    <property type="match status" value="1"/>
</dbReference>
<evidence type="ECO:0000313" key="6">
    <source>
        <dbReference type="Proteomes" id="UP000010367"/>
    </source>
</evidence>